<evidence type="ECO:0000256" key="1">
    <source>
        <dbReference type="SAM" id="Phobius"/>
    </source>
</evidence>
<sequence length="545" mass="61373">MPWQIGFIGFVCLYCLGVAYGSAFSVIDDHTLLKTLFSHKNIPFFIQPEIGRFYPLDGQELNILSALFGLSANVFYTFNAICVAVVVFALRYGFNVILLEIVHTYGLNNERPSIAVRKIPYVVDILLILLLLSPAFITSQLRLFVPERMEFVFLSLFLMCYAYVLSKPRGFWSYFALVCGIVCANISMYYKETTFAFLCAFGFVHLVGAYISKAPCKWEIKIFDCALVLGAIAWFVLYVCLILLPKTSQGFYGESYYGAALVFAKAIFTNMCSEPFLYGATFGALVYRIYALLFKKQPFNALLDASIVGCGVLLLEYAILKIVSYHYLLPAYIFGCIVLGACVLLYWANGYIRVVVLCCGLMFVGNSIFTSAYVWAHYKFVPQNFQATLAFVSAYTQAKAGTRIYIEGVDRVANVEVYHSFYEWLKAYGARDFDLLSDRAVDSRAKGRDNKEAKISVFQNDVAIPKQSGDLVILTPYSQEPFNLEGYKQKYELLFSAEYGYNVAHLGLKTFIKLALLKAGLAQGDTILSHNAFGLPLHFYVFRVK</sequence>
<proteinExistence type="predicted"/>
<feature type="transmembrane region" description="Helical" evidence="1">
    <location>
        <begin position="299"/>
        <end position="320"/>
    </location>
</feature>
<organism evidence="2 3">
    <name type="scientific">Helicobacter marmotae</name>
    <dbReference type="NCBI Taxonomy" id="152490"/>
    <lineage>
        <taxon>Bacteria</taxon>
        <taxon>Pseudomonadati</taxon>
        <taxon>Campylobacterota</taxon>
        <taxon>Epsilonproteobacteria</taxon>
        <taxon>Campylobacterales</taxon>
        <taxon>Helicobacteraceae</taxon>
        <taxon>Helicobacter</taxon>
    </lineage>
</organism>
<dbReference type="EMBL" id="NXLR01000005">
    <property type="protein sequence ID" value="RDU60177.1"/>
    <property type="molecule type" value="Genomic_DNA"/>
</dbReference>
<keyword evidence="3" id="KW-1185">Reference proteome</keyword>
<feature type="transmembrane region" description="Helical" evidence="1">
    <location>
        <begin position="172"/>
        <end position="189"/>
    </location>
</feature>
<keyword evidence="1" id="KW-1133">Transmembrane helix</keyword>
<accession>A0A3D8I4Z0</accession>
<feature type="transmembrane region" description="Helical" evidence="1">
    <location>
        <begin position="354"/>
        <end position="376"/>
    </location>
</feature>
<dbReference type="Proteomes" id="UP000256599">
    <property type="component" value="Unassembled WGS sequence"/>
</dbReference>
<gene>
    <name evidence="2" type="ORF">CQA63_04290</name>
</gene>
<dbReference type="OrthoDB" id="5328570at2"/>
<feature type="transmembrane region" description="Helical" evidence="1">
    <location>
        <begin position="74"/>
        <end position="98"/>
    </location>
</feature>
<evidence type="ECO:0008006" key="4">
    <source>
        <dbReference type="Google" id="ProtNLM"/>
    </source>
</evidence>
<feature type="transmembrane region" description="Helical" evidence="1">
    <location>
        <begin position="195"/>
        <end position="211"/>
    </location>
</feature>
<reference evidence="2 3" key="1">
    <citation type="submission" date="2018-04" db="EMBL/GenBank/DDBJ databases">
        <title>Novel Campyloabacter and Helicobacter Species and Strains.</title>
        <authorList>
            <person name="Mannion A.J."/>
            <person name="Shen Z."/>
            <person name="Fox J.G."/>
        </authorList>
    </citation>
    <scope>NUCLEOTIDE SEQUENCE [LARGE SCALE GENOMIC DNA]</scope>
    <source>
        <strain evidence="2 3">MIT 98-6070</strain>
    </source>
</reference>
<protein>
    <recommendedName>
        <fullName evidence="4">Glycosyltransferase RgtA/B/C/D-like domain-containing protein</fullName>
    </recommendedName>
</protein>
<keyword evidence="1" id="KW-0472">Membrane</keyword>
<name>A0A3D8I4Z0_9HELI</name>
<evidence type="ECO:0000313" key="3">
    <source>
        <dbReference type="Proteomes" id="UP000256599"/>
    </source>
</evidence>
<feature type="transmembrane region" description="Helical" evidence="1">
    <location>
        <begin position="275"/>
        <end position="293"/>
    </location>
</feature>
<feature type="transmembrane region" description="Helical" evidence="1">
    <location>
        <begin position="149"/>
        <end position="165"/>
    </location>
</feature>
<comment type="caution">
    <text evidence="2">The sequence shown here is derived from an EMBL/GenBank/DDBJ whole genome shotgun (WGS) entry which is preliminary data.</text>
</comment>
<feature type="transmembrane region" description="Helical" evidence="1">
    <location>
        <begin position="119"/>
        <end position="137"/>
    </location>
</feature>
<feature type="transmembrane region" description="Helical" evidence="1">
    <location>
        <begin position="327"/>
        <end position="348"/>
    </location>
</feature>
<keyword evidence="1" id="KW-0812">Transmembrane</keyword>
<feature type="transmembrane region" description="Helical" evidence="1">
    <location>
        <begin position="223"/>
        <end position="244"/>
    </location>
</feature>
<feature type="transmembrane region" description="Helical" evidence="1">
    <location>
        <begin position="7"/>
        <end position="27"/>
    </location>
</feature>
<dbReference type="AlphaFoldDB" id="A0A3D8I4Z0"/>
<evidence type="ECO:0000313" key="2">
    <source>
        <dbReference type="EMBL" id="RDU60177.1"/>
    </source>
</evidence>